<dbReference type="InParanoid" id="A0A0P8Y6U8"/>
<dbReference type="Proteomes" id="UP000007801">
    <property type="component" value="Unassembled WGS sequence"/>
</dbReference>
<feature type="compositionally biased region" description="Low complexity" evidence="1">
    <location>
        <begin position="168"/>
        <end position="180"/>
    </location>
</feature>
<reference evidence="2 3" key="1">
    <citation type="journal article" date="2007" name="Nature">
        <title>Evolution of genes and genomes on the Drosophila phylogeny.</title>
        <authorList>
            <consortium name="Drosophila 12 Genomes Consortium"/>
            <person name="Clark A.G."/>
            <person name="Eisen M.B."/>
            <person name="Smith D.R."/>
            <person name="Bergman C.M."/>
            <person name="Oliver B."/>
            <person name="Markow T.A."/>
            <person name="Kaufman T.C."/>
            <person name="Kellis M."/>
            <person name="Gelbart W."/>
            <person name="Iyer V.N."/>
            <person name="Pollard D.A."/>
            <person name="Sackton T.B."/>
            <person name="Larracuente A.M."/>
            <person name="Singh N.D."/>
            <person name="Abad J.P."/>
            <person name="Abt D.N."/>
            <person name="Adryan B."/>
            <person name="Aguade M."/>
            <person name="Akashi H."/>
            <person name="Anderson W.W."/>
            <person name="Aquadro C.F."/>
            <person name="Ardell D.H."/>
            <person name="Arguello R."/>
            <person name="Artieri C.G."/>
            <person name="Barbash D.A."/>
            <person name="Barker D."/>
            <person name="Barsanti P."/>
            <person name="Batterham P."/>
            <person name="Batzoglou S."/>
            <person name="Begun D."/>
            <person name="Bhutkar A."/>
            <person name="Blanco E."/>
            <person name="Bosak S.A."/>
            <person name="Bradley R.K."/>
            <person name="Brand A.D."/>
            <person name="Brent M.R."/>
            <person name="Brooks A.N."/>
            <person name="Brown R.H."/>
            <person name="Butlin R.K."/>
            <person name="Caggese C."/>
            <person name="Calvi B.R."/>
            <person name="Bernardo de Carvalho A."/>
            <person name="Caspi A."/>
            <person name="Castrezana S."/>
            <person name="Celniker S.E."/>
            <person name="Chang J.L."/>
            <person name="Chapple C."/>
            <person name="Chatterji S."/>
            <person name="Chinwalla A."/>
            <person name="Civetta A."/>
            <person name="Clifton S.W."/>
            <person name="Comeron J.M."/>
            <person name="Costello J.C."/>
            <person name="Coyne J.A."/>
            <person name="Daub J."/>
            <person name="David R.G."/>
            <person name="Delcher A.L."/>
            <person name="Delehaunty K."/>
            <person name="Do C.B."/>
            <person name="Ebling H."/>
            <person name="Edwards K."/>
            <person name="Eickbush T."/>
            <person name="Evans J.D."/>
            <person name="Filipski A."/>
            <person name="Findeiss S."/>
            <person name="Freyhult E."/>
            <person name="Fulton L."/>
            <person name="Fulton R."/>
            <person name="Garcia A.C."/>
            <person name="Gardiner A."/>
            <person name="Garfield D.A."/>
            <person name="Garvin B.E."/>
            <person name="Gibson G."/>
            <person name="Gilbert D."/>
            <person name="Gnerre S."/>
            <person name="Godfrey J."/>
            <person name="Good R."/>
            <person name="Gotea V."/>
            <person name="Gravely B."/>
            <person name="Greenberg A.J."/>
            <person name="Griffiths-Jones S."/>
            <person name="Gross S."/>
            <person name="Guigo R."/>
            <person name="Gustafson E.A."/>
            <person name="Haerty W."/>
            <person name="Hahn M.W."/>
            <person name="Halligan D.L."/>
            <person name="Halpern A.L."/>
            <person name="Halter G.M."/>
            <person name="Han M.V."/>
            <person name="Heger A."/>
            <person name="Hillier L."/>
            <person name="Hinrichs A.S."/>
            <person name="Holmes I."/>
            <person name="Hoskins R.A."/>
            <person name="Hubisz M.J."/>
            <person name="Hultmark D."/>
            <person name="Huntley M.A."/>
            <person name="Jaffe D.B."/>
            <person name="Jagadeeshan S."/>
            <person name="Jeck W.R."/>
            <person name="Johnson J."/>
            <person name="Jones C.D."/>
            <person name="Jordan W.C."/>
            <person name="Karpen G.H."/>
            <person name="Kataoka E."/>
            <person name="Keightley P.D."/>
            <person name="Kheradpour P."/>
            <person name="Kirkness E.F."/>
            <person name="Koerich L.B."/>
            <person name="Kristiansen K."/>
            <person name="Kudrna D."/>
            <person name="Kulathinal R.J."/>
            <person name="Kumar S."/>
            <person name="Kwok R."/>
            <person name="Lander E."/>
            <person name="Langley C.H."/>
            <person name="Lapoint R."/>
            <person name="Lazzaro B.P."/>
            <person name="Lee S.J."/>
            <person name="Levesque L."/>
            <person name="Li R."/>
            <person name="Lin C.F."/>
            <person name="Lin M.F."/>
            <person name="Lindblad-Toh K."/>
            <person name="Llopart A."/>
            <person name="Long M."/>
            <person name="Low L."/>
            <person name="Lozovsky E."/>
            <person name="Lu J."/>
            <person name="Luo M."/>
            <person name="Machado C.A."/>
            <person name="Makalowski W."/>
            <person name="Marzo M."/>
            <person name="Matsuda M."/>
            <person name="Matzkin L."/>
            <person name="McAllister B."/>
            <person name="McBride C.S."/>
            <person name="McKernan B."/>
            <person name="McKernan K."/>
            <person name="Mendez-Lago M."/>
            <person name="Minx P."/>
            <person name="Mollenhauer M.U."/>
            <person name="Montooth K."/>
            <person name="Mount S.M."/>
            <person name="Mu X."/>
            <person name="Myers E."/>
            <person name="Negre B."/>
            <person name="Newfeld S."/>
            <person name="Nielsen R."/>
            <person name="Noor M.A."/>
            <person name="O'Grady P."/>
            <person name="Pachter L."/>
            <person name="Papaceit M."/>
            <person name="Parisi M.J."/>
            <person name="Parisi M."/>
            <person name="Parts L."/>
            <person name="Pedersen J.S."/>
            <person name="Pesole G."/>
            <person name="Phillippy A.M."/>
            <person name="Ponting C.P."/>
            <person name="Pop M."/>
            <person name="Porcelli D."/>
            <person name="Powell J.R."/>
            <person name="Prohaska S."/>
            <person name="Pruitt K."/>
            <person name="Puig M."/>
            <person name="Quesneville H."/>
            <person name="Ram K.R."/>
            <person name="Rand D."/>
            <person name="Rasmussen M.D."/>
            <person name="Reed L.K."/>
            <person name="Reenan R."/>
            <person name="Reily A."/>
            <person name="Remington K.A."/>
            <person name="Rieger T.T."/>
            <person name="Ritchie M.G."/>
            <person name="Robin C."/>
            <person name="Rogers Y.H."/>
            <person name="Rohde C."/>
            <person name="Rozas J."/>
            <person name="Rubenfield M.J."/>
            <person name="Ruiz A."/>
            <person name="Russo S."/>
            <person name="Salzberg S.L."/>
            <person name="Sanchez-Gracia A."/>
            <person name="Saranga D.J."/>
            <person name="Sato H."/>
            <person name="Schaeffer S.W."/>
            <person name="Schatz M.C."/>
            <person name="Schlenke T."/>
            <person name="Schwartz R."/>
            <person name="Segarra C."/>
            <person name="Singh R.S."/>
            <person name="Sirot L."/>
            <person name="Sirota M."/>
            <person name="Sisneros N.B."/>
            <person name="Smith C.D."/>
            <person name="Smith T.F."/>
            <person name="Spieth J."/>
            <person name="Stage D.E."/>
            <person name="Stark A."/>
            <person name="Stephan W."/>
            <person name="Strausberg R.L."/>
            <person name="Strempel S."/>
            <person name="Sturgill D."/>
            <person name="Sutton G."/>
            <person name="Sutton G.G."/>
            <person name="Tao W."/>
            <person name="Teichmann S."/>
            <person name="Tobari Y.N."/>
            <person name="Tomimura Y."/>
            <person name="Tsolas J.M."/>
            <person name="Valente V.L."/>
            <person name="Venter E."/>
            <person name="Venter J.C."/>
            <person name="Vicario S."/>
            <person name="Vieira F.G."/>
            <person name="Vilella A.J."/>
            <person name="Villasante A."/>
            <person name="Walenz B."/>
            <person name="Wang J."/>
            <person name="Wasserman M."/>
            <person name="Watts T."/>
            <person name="Wilson D."/>
            <person name="Wilson R.K."/>
            <person name="Wing R.A."/>
            <person name="Wolfner M.F."/>
            <person name="Wong A."/>
            <person name="Wong G.K."/>
            <person name="Wu C.I."/>
            <person name="Wu G."/>
            <person name="Yamamoto D."/>
            <person name="Yang H.P."/>
            <person name="Yang S.P."/>
            <person name="Yorke J.A."/>
            <person name="Yoshida K."/>
            <person name="Zdobnov E."/>
            <person name="Zhang P."/>
            <person name="Zhang Y."/>
            <person name="Zimin A.V."/>
            <person name="Baldwin J."/>
            <person name="Abdouelleil A."/>
            <person name="Abdulkadir J."/>
            <person name="Abebe A."/>
            <person name="Abera B."/>
            <person name="Abreu J."/>
            <person name="Acer S.C."/>
            <person name="Aftuck L."/>
            <person name="Alexander A."/>
            <person name="An P."/>
            <person name="Anderson E."/>
            <person name="Anderson S."/>
            <person name="Arachi H."/>
            <person name="Azer M."/>
            <person name="Bachantsang P."/>
            <person name="Barry A."/>
            <person name="Bayul T."/>
            <person name="Berlin A."/>
            <person name="Bessette D."/>
            <person name="Bloom T."/>
            <person name="Blye J."/>
            <person name="Boguslavskiy L."/>
            <person name="Bonnet C."/>
            <person name="Boukhgalter B."/>
            <person name="Bourzgui I."/>
            <person name="Brown A."/>
            <person name="Cahill P."/>
            <person name="Channer S."/>
            <person name="Cheshatsang Y."/>
            <person name="Chuda L."/>
            <person name="Citroen M."/>
            <person name="Collymore A."/>
            <person name="Cooke P."/>
            <person name="Costello M."/>
            <person name="D'Aco K."/>
            <person name="Daza R."/>
            <person name="De Haan G."/>
            <person name="DeGray S."/>
            <person name="DeMaso C."/>
            <person name="Dhargay N."/>
            <person name="Dooley K."/>
            <person name="Dooley E."/>
            <person name="Doricent M."/>
            <person name="Dorje P."/>
            <person name="Dorjee K."/>
            <person name="Dupes A."/>
            <person name="Elong R."/>
            <person name="Falk J."/>
            <person name="Farina A."/>
            <person name="Faro S."/>
            <person name="Ferguson D."/>
            <person name="Fisher S."/>
            <person name="Foley C.D."/>
            <person name="Franke A."/>
            <person name="Friedrich D."/>
            <person name="Gadbois L."/>
            <person name="Gearin G."/>
            <person name="Gearin C.R."/>
            <person name="Giannoukos G."/>
            <person name="Goode T."/>
            <person name="Graham J."/>
            <person name="Grandbois E."/>
            <person name="Grewal S."/>
            <person name="Gyaltsen K."/>
            <person name="Hafez N."/>
            <person name="Hagos B."/>
            <person name="Hall J."/>
            <person name="Henson C."/>
            <person name="Hollinger A."/>
            <person name="Honan T."/>
            <person name="Huard M.D."/>
            <person name="Hughes L."/>
            <person name="Hurhula B."/>
            <person name="Husby M.E."/>
            <person name="Kamat A."/>
            <person name="Kanga B."/>
            <person name="Kashin S."/>
            <person name="Khazanovich D."/>
            <person name="Kisner P."/>
            <person name="Lance K."/>
            <person name="Lara M."/>
            <person name="Lee W."/>
            <person name="Lennon N."/>
            <person name="Letendre F."/>
            <person name="LeVine R."/>
            <person name="Lipovsky A."/>
            <person name="Liu X."/>
            <person name="Liu J."/>
            <person name="Liu S."/>
            <person name="Lokyitsang T."/>
            <person name="Lokyitsang Y."/>
            <person name="Lubonja R."/>
            <person name="Lui A."/>
            <person name="MacDonald P."/>
            <person name="Magnisalis V."/>
            <person name="Maru K."/>
            <person name="Matthews C."/>
            <person name="McCusker W."/>
            <person name="McDonough S."/>
            <person name="Mehta T."/>
            <person name="Meldrim J."/>
            <person name="Meneus L."/>
            <person name="Mihai O."/>
            <person name="Mihalev A."/>
            <person name="Mihova T."/>
            <person name="Mittelman R."/>
            <person name="Mlenga V."/>
            <person name="Montmayeur A."/>
            <person name="Mulrain L."/>
            <person name="Navidi A."/>
            <person name="Naylor J."/>
            <person name="Negash T."/>
            <person name="Nguyen T."/>
            <person name="Nguyen N."/>
            <person name="Nicol R."/>
            <person name="Norbu C."/>
            <person name="Norbu N."/>
            <person name="Novod N."/>
            <person name="O'Neill B."/>
            <person name="Osman S."/>
            <person name="Markiewicz E."/>
            <person name="Oyono O.L."/>
            <person name="Patti C."/>
            <person name="Phunkhang P."/>
            <person name="Pierre F."/>
            <person name="Priest M."/>
            <person name="Raghuraman S."/>
            <person name="Rege F."/>
            <person name="Reyes R."/>
            <person name="Rise C."/>
            <person name="Rogov P."/>
            <person name="Ross K."/>
            <person name="Ryan E."/>
            <person name="Settipalli S."/>
            <person name="Shea T."/>
            <person name="Sherpa N."/>
            <person name="Shi L."/>
            <person name="Shih D."/>
            <person name="Sparrow T."/>
            <person name="Spaulding J."/>
            <person name="Stalker J."/>
            <person name="Stange-Thomann N."/>
            <person name="Stavropoulos S."/>
            <person name="Stone C."/>
            <person name="Strader C."/>
            <person name="Tesfaye S."/>
            <person name="Thomson T."/>
            <person name="Thoulutsang Y."/>
            <person name="Thoulutsang D."/>
            <person name="Topham K."/>
            <person name="Topping I."/>
            <person name="Tsamla T."/>
            <person name="Vassiliev H."/>
            <person name="Vo A."/>
            <person name="Wangchuk T."/>
            <person name="Wangdi T."/>
            <person name="Weiand M."/>
            <person name="Wilkinson J."/>
            <person name="Wilson A."/>
            <person name="Yadav S."/>
            <person name="Young G."/>
            <person name="Yu Q."/>
            <person name="Zembek L."/>
            <person name="Zhong D."/>
            <person name="Zimmer A."/>
            <person name="Zwirko Z."/>
            <person name="Jaffe D.B."/>
            <person name="Alvarez P."/>
            <person name="Brockman W."/>
            <person name="Butler J."/>
            <person name="Chin C."/>
            <person name="Gnerre S."/>
            <person name="Grabherr M."/>
            <person name="Kleber M."/>
            <person name="Mauceli E."/>
            <person name="MacCallum I."/>
        </authorList>
    </citation>
    <scope>NUCLEOTIDE SEQUENCE [LARGE SCALE GENOMIC DNA]</scope>
    <source>
        <strain evidence="3">Tucson 14024-0371.13</strain>
    </source>
</reference>
<organism evidence="2 3">
    <name type="scientific">Drosophila ananassae</name>
    <name type="common">Fruit fly</name>
    <dbReference type="NCBI Taxonomy" id="7217"/>
    <lineage>
        <taxon>Eukaryota</taxon>
        <taxon>Metazoa</taxon>
        <taxon>Ecdysozoa</taxon>
        <taxon>Arthropoda</taxon>
        <taxon>Hexapoda</taxon>
        <taxon>Insecta</taxon>
        <taxon>Pterygota</taxon>
        <taxon>Neoptera</taxon>
        <taxon>Endopterygota</taxon>
        <taxon>Diptera</taxon>
        <taxon>Brachycera</taxon>
        <taxon>Muscomorpha</taxon>
        <taxon>Ephydroidea</taxon>
        <taxon>Drosophilidae</taxon>
        <taxon>Drosophila</taxon>
        <taxon>Sophophora</taxon>
    </lineage>
</organism>
<evidence type="ECO:0000313" key="3">
    <source>
        <dbReference type="Proteomes" id="UP000007801"/>
    </source>
</evidence>
<sequence>MFMRPYACASLEEVMGLAEEFEELALEEEVFNRQAATADRGWPKEERHQKPPEHQSPQDRAYKKATSAGGGGGPPAQLGAAVEAKETEEETGEKGGGPNTGAGKGQRKVGRGNYQRRGPSMEGGGSSRACRNAPKSGAPQMPAEQGHPAGPVGQEGGGATGVAKPEVAAGAATHPAPAGAEGKEEEQEPWARGPWVWPATTDRP</sequence>
<feature type="compositionally biased region" description="Gly residues" evidence="1">
    <location>
        <begin position="94"/>
        <end position="104"/>
    </location>
</feature>
<proteinExistence type="predicted"/>
<name>A0A0P8Y6U8_DROAN</name>
<keyword evidence="3" id="KW-1185">Reference proteome</keyword>
<evidence type="ECO:0000313" key="2">
    <source>
        <dbReference type="EMBL" id="KPU74977.1"/>
    </source>
</evidence>
<protein>
    <submittedName>
        <fullName evidence="2">Uncharacterized protein</fullName>
    </submittedName>
</protein>
<dbReference type="AlphaFoldDB" id="A0A0P8Y6U8"/>
<gene>
    <name evidence="2" type="primary">Dana\GF27777</name>
    <name evidence="2" type="ORF">GF27777</name>
</gene>
<evidence type="ECO:0000256" key="1">
    <source>
        <dbReference type="SAM" id="MobiDB-lite"/>
    </source>
</evidence>
<dbReference type="EMBL" id="CH902737">
    <property type="protein sequence ID" value="KPU74977.1"/>
    <property type="molecule type" value="Genomic_DNA"/>
</dbReference>
<feature type="region of interest" description="Disordered" evidence="1">
    <location>
        <begin position="35"/>
        <end position="204"/>
    </location>
</feature>
<accession>A0A0P8Y6U8</accession>
<feature type="non-terminal residue" evidence="2">
    <location>
        <position position="204"/>
    </location>
</feature>
<feature type="compositionally biased region" description="Basic and acidic residues" evidence="1">
    <location>
        <begin position="41"/>
        <end position="62"/>
    </location>
</feature>